<gene>
    <name evidence="2" type="ORF">POCULU_LOCUS2731</name>
</gene>
<keyword evidence="1" id="KW-0521">NADP</keyword>
<comment type="caution">
    <text evidence="2">The sequence shown here is derived from an EMBL/GenBank/DDBJ whole genome shotgun (WGS) entry which is preliminary data.</text>
</comment>
<evidence type="ECO:0000256" key="1">
    <source>
        <dbReference type="ARBA" id="ARBA00022857"/>
    </source>
</evidence>
<organism evidence="2 3">
    <name type="scientific">Paraglomus occultum</name>
    <dbReference type="NCBI Taxonomy" id="144539"/>
    <lineage>
        <taxon>Eukaryota</taxon>
        <taxon>Fungi</taxon>
        <taxon>Fungi incertae sedis</taxon>
        <taxon>Mucoromycota</taxon>
        <taxon>Glomeromycotina</taxon>
        <taxon>Glomeromycetes</taxon>
        <taxon>Paraglomerales</taxon>
        <taxon>Paraglomeraceae</taxon>
        <taxon>Paraglomus</taxon>
    </lineage>
</organism>
<dbReference type="Pfam" id="PF00106">
    <property type="entry name" value="adh_short"/>
    <property type="match status" value="1"/>
</dbReference>
<dbReference type="PRINTS" id="PR00081">
    <property type="entry name" value="GDHRDH"/>
</dbReference>
<dbReference type="Gene3D" id="3.40.50.720">
    <property type="entry name" value="NAD(P)-binding Rossmann-like Domain"/>
    <property type="match status" value="1"/>
</dbReference>
<dbReference type="PROSITE" id="PS00061">
    <property type="entry name" value="ADH_SHORT"/>
    <property type="match status" value="1"/>
</dbReference>
<evidence type="ECO:0000313" key="2">
    <source>
        <dbReference type="EMBL" id="CAG8504183.1"/>
    </source>
</evidence>
<keyword evidence="3" id="KW-1185">Reference proteome</keyword>
<dbReference type="GO" id="GO:0008202">
    <property type="term" value="P:steroid metabolic process"/>
    <property type="evidence" value="ECO:0007669"/>
    <property type="project" value="TreeGrafter"/>
</dbReference>
<dbReference type="GO" id="GO:0016491">
    <property type="term" value="F:oxidoreductase activity"/>
    <property type="evidence" value="ECO:0007669"/>
    <property type="project" value="TreeGrafter"/>
</dbReference>
<dbReference type="SUPFAM" id="SSF51735">
    <property type="entry name" value="NAD(P)-binding Rossmann-fold domains"/>
    <property type="match status" value="1"/>
</dbReference>
<dbReference type="InterPro" id="IPR002347">
    <property type="entry name" value="SDR_fam"/>
</dbReference>
<evidence type="ECO:0000313" key="3">
    <source>
        <dbReference type="Proteomes" id="UP000789572"/>
    </source>
</evidence>
<proteinExistence type="predicted"/>
<dbReference type="PANTHER" id="PTHR43313:SF1">
    <property type="entry name" value="3BETA-HYDROXYSTEROID DEHYDROGENASE DHS-16"/>
    <property type="match status" value="1"/>
</dbReference>
<accession>A0A9N8ZQE9</accession>
<name>A0A9N8ZQE9_9GLOM</name>
<sequence length="341" mass="38160">MGIFSYVESFFSSPPPTQRFVDRYVLVTGCDSGGIGNLIAKALHRRGYHVFAGCPSESSFRELLASRDRSSTFHPVILDVTKDSSIQACARMIAANTKEKGLFAVVNNAGCNEGFAFELTSAEEITKAMDLNFMGPIKIIKALLPSLRQNIRYNIQKPSKQQDISPRIINITSVLGRTTIPFYGAYSASKHALEAMLDTIRVELLPWKIHVTMIEPCPIRPRTGTPTPVETYNRLHSSPHITEQTLSLYGEECIKRAADFWQKLYTGEDSPKDVVRTVVEAMEVGFPKDRYVIGTAARMHVMMNDFLPRWVIDLAWGSMIRLIGAWPKQAKELENGVVTTE</sequence>
<dbReference type="Proteomes" id="UP000789572">
    <property type="component" value="Unassembled WGS sequence"/>
</dbReference>
<dbReference type="InterPro" id="IPR020904">
    <property type="entry name" value="Sc_DH/Rdtase_CS"/>
</dbReference>
<dbReference type="AlphaFoldDB" id="A0A9N8ZQE9"/>
<dbReference type="PANTHER" id="PTHR43313">
    <property type="entry name" value="SHORT-CHAIN DEHYDROGENASE/REDUCTASE FAMILY 9C"/>
    <property type="match status" value="1"/>
</dbReference>
<protein>
    <submittedName>
        <fullName evidence="2">11070_t:CDS:1</fullName>
    </submittedName>
</protein>
<dbReference type="OrthoDB" id="2102561at2759"/>
<dbReference type="EMBL" id="CAJVPJ010000268">
    <property type="protein sequence ID" value="CAG8504183.1"/>
    <property type="molecule type" value="Genomic_DNA"/>
</dbReference>
<dbReference type="InterPro" id="IPR036291">
    <property type="entry name" value="NAD(P)-bd_dom_sf"/>
</dbReference>
<reference evidence="2" key="1">
    <citation type="submission" date="2021-06" db="EMBL/GenBank/DDBJ databases">
        <authorList>
            <person name="Kallberg Y."/>
            <person name="Tangrot J."/>
            <person name="Rosling A."/>
        </authorList>
    </citation>
    <scope>NUCLEOTIDE SEQUENCE</scope>
    <source>
        <strain evidence="2">IA702</strain>
    </source>
</reference>